<feature type="region of interest" description="Disordered" evidence="1">
    <location>
        <begin position="24"/>
        <end position="68"/>
    </location>
</feature>
<keyword evidence="2" id="KW-0732">Signal</keyword>
<dbReference type="Pfam" id="PF14076">
    <property type="entry name" value="DUF4258"/>
    <property type="match status" value="1"/>
</dbReference>
<dbReference type="InterPro" id="IPR025354">
    <property type="entry name" value="DUF4258"/>
</dbReference>
<accession>G8TBW7</accession>
<organism evidence="3 4">
    <name type="scientific">Niastella koreensis (strain DSM 17620 / KACC 11465 / NBRC 106392 / GR20-10)</name>
    <dbReference type="NCBI Taxonomy" id="700598"/>
    <lineage>
        <taxon>Bacteria</taxon>
        <taxon>Pseudomonadati</taxon>
        <taxon>Bacteroidota</taxon>
        <taxon>Chitinophagia</taxon>
        <taxon>Chitinophagales</taxon>
        <taxon>Chitinophagaceae</taxon>
        <taxon>Niastella</taxon>
    </lineage>
</organism>
<evidence type="ECO:0000256" key="2">
    <source>
        <dbReference type="SAM" id="SignalP"/>
    </source>
</evidence>
<dbReference type="Proteomes" id="UP000005438">
    <property type="component" value="Chromosome"/>
</dbReference>
<dbReference type="OrthoDB" id="669525at2"/>
<evidence type="ECO:0000313" key="3">
    <source>
        <dbReference type="EMBL" id="AEV99260.1"/>
    </source>
</evidence>
<sequence>MKRILTSFLLLSYFLIAACQNTSNSGNDNTGSANEYAKPGKKGKGPARDNYSKTENNPRSGAADEDVINRHPGHLIYTKHARCRMDCRHIDESEVEEILEKGRINYRKSEPAGRPDPKYALEGTTHDGQQVRIIFAPAKRGMVVITVIDLDNEWNCDCK</sequence>
<dbReference type="AlphaFoldDB" id="G8TBW7"/>
<evidence type="ECO:0000313" key="4">
    <source>
        <dbReference type="Proteomes" id="UP000005438"/>
    </source>
</evidence>
<evidence type="ECO:0008006" key="5">
    <source>
        <dbReference type="Google" id="ProtNLM"/>
    </source>
</evidence>
<evidence type="ECO:0000256" key="1">
    <source>
        <dbReference type="SAM" id="MobiDB-lite"/>
    </source>
</evidence>
<reference evidence="3 4" key="1">
    <citation type="submission" date="2011-12" db="EMBL/GenBank/DDBJ databases">
        <title>The complete genome of Niastella koreensis GR20-10.</title>
        <authorList>
            <consortium name="US DOE Joint Genome Institute (JGI-PGF)"/>
            <person name="Lucas S."/>
            <person name="Han J."/>
            <person name="Lapidus A."/>
            <person name="Bruce D."/>
            <person name="Goodwin L."/>
            <person name="Pitluck S."/>
            <person name="Peters L."/>
            <person name="Kyrpides N."/>
            <person name="Mavromatis K."/>
            <person name="Ivanova N."/>
            <person name="Mikhailova N."/>
            <person name="Davenport K."/>
            <person name="Saunders E."/>
            <person name="Detter J.C."/>
            <person name="Tapia R."/>
            <person name="Han C."/>
            <person name="Land M."/>
            <person name="Hauser L."/>
            <person name="Markowitz V."/>
            <person name="Cheng J.-F."/>
            <person name="Hugenholtz P."/>
            <person name="Woyke T."/>
            <person name="Wu D."/>
            <person name="Tindall B."/>
            <person name="Pomrenke H."/>
            <person name="Brambilla E."/>
            <person name="Klenk H.-P."/>
            <person name="Eisen J.A."/>
        </authorList>
    </citation>
    <scope>NUCLEOTIDE SEQUENCE [LARGE SCALE GENOMIC DNA]</scope>
    <source>
        <strain evidence="4">DSM 17620 / KACC 11465 / NBRC 106392 / GR20-10</strain>
    </source>
</reference>
<dbReference type="eggNOG" id="ENOG50346M6">
    <property type="taxonomic scope" value="Bacteria"/>
</dbReference>
<feature type="compositionally biased region" description="Low complexity" evidence="1">
    <location>
        <begin position="24"/>
        <end position="34"/>
    </location>
</feature>
<dbReference type="STRING" id="700598.Niako_2928"/>
<gene>
    <name evidence="3" type="ordered locus">Niako_2928</name>
</gene>
<feature type="chain" id="PRO_5003517397" description="DUF4258 domain-containing protein" evidence="2">
    <location>
        <begin position="18"/>
        <end position="159"/>
    </location>
</feature>
<dbReference type="HOGENOM" id="CLU_1658924_0_0_10"/>
<dbReference type="RefSeq" id="WP_014219174.1">
    <property type="nucleotide sequence ID" value="NC_016609.1"/>
</dbReference>
<proteinExistence type="predicted"/>
<name>G8TBW7_NIAKG</name>
<feature type="signal peptide" evidence="2">
    <location>
        <begin position="1"/>
        <end position="17"/>
    </location>
</feature>
<protein>
    <recommendedName>
        <fullName evidence="5">DUF4258 domain-containing protein</fullName>
    </recommendedName>
</protein>
<dbReference type="PROSITE" id="PS51257">
    <property type="entry name" value="PROKAR_LIPOPROTEIN"/>
    <property type="match status" value="1"/>
</dbReference>
<dbReference type="KEGG" id="nko:Niako_2928"/>
<dbReference type="EMBL" id="CP003178">
    <property type="protein sequence ID" value="AEV99260.1"/>
    <property type="molecule type" value="Genomic_DNA"/>
</dbReference>